<dbReference type="EMBL" id="AP023189">
    <property type="protein sequence ID" value="BCG24587.1"/>
    <property type="molecule type" value="Genomic_DNA"/>
</dbReference>
<organism evidence="2 4">
    <name type="scientific">Pseudomonas tohonis</name>
    <dbReference type="NCBI Taxonomy" id="2725477"/>
    <lineage>
        <taxon>Bacteria</taxon>
        <taxon>Pseudomonadati</taxon>
        <taxon>Pseudomonadota</taxon>
        <taxon>Gammaproteobacteria</taxon>
        <taxon>Pseudomonadales</taxon>
        <taxon>Pseudomonadaceae</taxon>
        <taxon>Pseudomonas</taxon>
    </lineage>
</organism>
<dbReference type="PANTHER" id="PTHR43792:SF1">
    <property type="entry name" value="N-ACETYLTRANSFERASE DOMAIN-CONTAINING PROTEIN"/>
    <property type="match status" value="1"/>
</dbReference>
<dbReference type="GO" id="GO:0016747">
    <property type="term" value="F:acyltransferase activity, transferring groups other than amino-acyl groups"/>
    <property type="evidence" value="ECO:0007669"/>
    <property type="project" value="InterPro"/>
</dbReference>
<dbReference type="AlphaFoldDB" id="A0A6J4E444"/>
<keyword evidence="2" id="KW-0808">Transferase</keyword>
<protein>
    <submittedName>
        <fullName evidence="2">N-acetyltransferase</fullName>
    </submittedName>
</protein>
<dbReference type="InterPro" id="IPR016181">
    <property type="entry name" value="Acyl_CoA_acyltransferase"/>
</dbReference>
<evidence type="ECO:0000313" key="2">
    <source>
        <dbReference type="EMBL" id="BCG24587.1"/>
    </source>
</evidence>
<dbReference type="PROSITE" id="PS51186">
    <property type="entry name" value="GNAT"/>
    <property type="match status" value="1"/>
</dbReference>
<proteinExistence type="predicted"/>
<dbReference type="SUPFAM" id="SSF55729">
    <property type="entry name" value="Acyl-CoA N-acyltransferases (Nat)"/>
    <property type="match status" value="1"/>
</dbReference>
<feature type="domain" description="N-acetyltransferase" evidence="1">
    <location>
        <begin position="11"/>
        <end position="170"/>
    </location>
</feature>
<dbReference type="RefSeq" id="WP_173175633.1">
    <property type="nucleotide sequence ID" value="NZ_AP023189.1"/>
</dbReference>
<gene>
    <name evidence="2" type="primary">atsA_1</name>
    <name evidence="2" type="ORF">TUM18999_27780</name>
    <name evidence="3" type="ORF">TUM20286_18060</name>
</gene>
<evidence type="ECO:0000313" key="5">
    <source>
        <dbReference type="Proteomes" id="UP001054892"/>
    </source>
</evidence>
<dbReference type="KEGG" id="ptw:TUM18999_27780"/>
<reference evidence="2 4" key="1">
    <citation type="submission" date="2020-05" db="EMBL/GenBank/DDBJ databases">
        <title>Characterization of novel class B3 metallo-beta-lactamase from novel Pseudomonas species.</title>
        <authorList>
            <person name="Yamada K."/>
            <person name="Aoki K."/>
            <person name="Ishii Y."/>
        </authorList>
    </citation>
    <scope>NUCLEOTIDE SEQUENCE [LARGE SCALE GENOMIC DNA]</scope>
    <source>
        <strain evidence="2 4">TUM18999</strain>
        <strain evidence="3 5">TUM20286</strain>
    </source>
</reference>
<dbReference type="InterPro" id="IPR051531">
    <property type="entry name" value="N-acetyltransferase"/>
</dbReference>
<evidence type="ECO:0000313" key="3">
    <source>
        <dbReference type="EMBL" id="GJN52054.1"/>
    </source>
</evidence>
<evidence type="ECO:0000313" key="4">
    <source>
        <dbReference type="Proteomes" id="UP000509383"/>
    </source>
</evidence>
<dbReference type="Proteomes" id="UP000509383">
    <property type="component" value="Chromosome"/>
</dbReference>
<dbReference type="PANTHER" id="PTHR43792">
    <property type="entry name" value="GNAT FAMILY, PUTATIVE (AFU_ORTHOLOGUE AFUA_3G00765)-RELATED-RELATED"/>
    <property type="match status" value="1"/>
</dbReference>
<keyword evidence="5" id="KW-1185">Reference proteome</keyword>
<evidence type="ECO:0000259" key="1">
    <source>
        <dbReference type="PROSITE" id="PS51186"/>
    </source>
</evidence>
<dbReference type="Proteomes" id="UP001054892">
    <property type="component" value="Unassembled WGS sequence"/>
</dbReference>
<name>A0A6J4E444_9PSED</name>
<accession>A0A6J4E444</accession>
<dbReference type="Gene3D" id="3.40.630.30">
    <property type="match status" value="1"/>
</dbReference>
<dbReference type="EMBL" id="BQKM01000003">
    <property type="protein sequence ID" value="GJN52054.1"/>
    <property type="molecule type" value="Genomic_DNA"/>
</dbReference>
<sequence length="179" mass="19898">MARILFRTPRLHCRHWRIEDLDALHTVYSDPEAMRWVGDGQPIDRAACEAWFDMTQANYRTRGYGMFALESLDSGALVGFCGLVHPGGQAEPEVKYAFLRSSWGLGLASEAVPALLAYGHEKHGLARIIATVAPENLASQRVLIKAGMWLVGQRQGEDGSLDTLYEWRAPDSASPRHYG</sequence>
<dbReference type="InterPro" id="IPR000182">
    <property type="entry name" value="GNAT_dom"/>
</dbReference>
<dbReference type="Pfam" id="PF13302">
    <property type="entry name" value="Acetyltransf_3"/>
    <property type="match status" value="1"/>
</dbReference>